<keyword evidence="15" id="KW-1185">Reference proteome</keyword>
<keyword evidence="2" id="KW-1003">Cell membrane</keyword>
<evidence type="ECO:0000256" key="4">
    <source>
        <dbReference type="ARBA" id="ARBA00022692"/>
    </source>
</evidence>
<reference evidence="14" key="1">
    <citation type="submission" date="2025-08" db="UniProtKB">
        <authorList>
            <consortium name="Ensembl"/>
        </authorList>
    </citation>
    <scope>IDENTIFICATION</scope>
</reference>
<dbReference type="GO" id="GO:0005886">
    <property type="term" value="C:plasma membrane"/>
    <property type="evidence" value="ECO:0007669"/>
    <property type="project" value="UniProtKB-SubCell"/>
</dbReference>
<dbReference type="GO" id="GO:0071880">
    <property type="term" value="P:adenylate cyclase-activating adrenergic receptor signaling pathway"/>
    <property type="evidence" value="ECO:0007669"/>
    <property type="project" value="TreeGrafter"/>
</dbReference>
<comment type="similarity">
    <text evidence="11">Belongs to the G-protein coupled receptor 1 family.</text>
</comment>
<dbReference type="PRINTS" id="PR01102">
    <property type="entry name" value="5HT6RECEPTR"/>
</dbReference>
<accession>A0A8C4QWV7</accession>
<dbReference type="PROSITE" id="PS00237">
    <property type="entry name" value="G_PROTEIN_RECEP_F1_1"/>
    <property type="match status" value="1"/>
</dbReference>
<keyword evidence="6 11" id="KW-0297">G-protein coupled receptor</keyword>
<dbReference type="PROSITE" id="PS50262">
    <property type="entry name" value="G_PROTEIN_RECEP_F1_2"/>
    <property type="match status" value="1"/>
</dbReference>
<keyword evidence="10 11" id="KW-0807">Transducer</keyword>
<dbReference type="PANTHER" id="PTHR24248:SF195">
    <property type="entry name" value="D(1) DOPAMINE RECEPTOR-LIKE"/>
    <property type="match status" value="1"/>
</dbReference>
<evidence type="ECO:0000256" key="9">
    <source>
        <dbReference type="ARBA" id="ARBA00023170"/>
    </source>
</evidence>
<evidence type="ECO:0000256" key="10">
    <source>
        <dbReference type="ARBA" id="ARBA00023224"/>
    </source>
</evidence>
<reference evidence="14" key="2">
    <citation type="submission" date="2025-09" db="UniProtKB">
        <authorList>
            <consortium name="Ensembl"/>
        </authorList>
    </citation>
    <scope>IDENTIFICATION</scope>
</reference>
<dbReference type="OMA" id="CAFASNI"/>
<evidence type="ECO:0000313" key="14">
    <source>
        <dbReference type="Ensembl" id="ENSEBUP00000021547.1"/>
    </source>
</evidence>
<dbReference type="GO" id="GO:0051378">
    <property type="term" value="F:serotonin binding"/>
    <property type="evidence" value="ECO:0007669"/>
    <property type="project" value="UniProtKB-ARBA"/>
</dbReference>
<feature type="transmembrane region" description="Helical" evidence="12">
    <location>
        <begin position="51"/>
        <end position="72"/>
    </location>
</feature>
<sequence>MPLNHVKNSDLSLQYINIAFGTFFILLAIITVVGNILVIGAVSCNKRLMQGVTNCFVSSLACADLLIGALIMPPGASLLITGYWSAGSTMCAMWTSIDVLSSTASIETLCAIAIDRYVAITSPLRYQSIMTRRRAYILIMCVWLISGTISILPIHLGWWRSDDPVAQACYDDPTCCDFITNKYFAIISSSISFYIPLIIMIFVYNRVLKEAERQVRAYCRISEVAAEICENGTTQLRLNAGKHNDERAAEEFVNSEKRALKTLSLVMGVFIICWLPFFIANPLKVLCDFCIPNPLFIFFIWLGYINSTFNPFLYSRNPEFMTAYKNFLFYKRAASKMSLKAWILVLTQETHNPSGCDSSFSTSRAPKGISGVSAKMTASSAKSRSEILTFKNYSKQVQRSVGASTHP</sequence>
<keyword evidence="7 12" id="KW-0472">Membrane</keyword>
<evidence type="ECO:0000256" key="7">
    <source>
        <dbReference type="ARBA" id="ARBA00023136"/>
    </source>
</evidence>
<protein>
    <recommendedName>
        <fullName evidence="13">G-protein coupled receptors family 1 profile domain-containing protein</fullName>
    </recommendedName>
</protein>
<feature type="transmembrane region" description="Helical" evidence="12">
    <location>
        <begin position="295"/>
        <end position="314"/>
    </location>
</feature>
<keyword evidence="4 11" id="KW-0812">Transmembrane</keyword>
<feature type="transmembrane region" description="Helical" evidence="12">
    <location>
        <begin position="263"/>
        <end position="283"/>
    </location>
</feature>
<dbReference type="AlphaFoldDB" id="A0A8C4QWV7"/>
<proteinExistence type="inferred from homology"/>
<dbReference type="PRINTS" id="PR00237">
    <property type="entry name" value="GPCRRHODOPSN"/>
</dbReference>
<name>A0A8C4QWV7_EPTBU</name>
<keyword evidence="8" id="KW-1015">Disulfide bond</keyword>
<dbReference type="PANTHER" id="PTHR24248">
    <property type="entry name" value="ADRENERGIC RECEPTOR-RELATED G-PROTEIN COUPLED RECEPTOR"/>
    <property type="match status" value="1"/>
</dbReference>
<evidence type="ECO:0000256" key="12">
    <source>
        <dbReference type="SAM" id="Phobius"/>
    </source>
</evidence>
<dbReference type="FunFam" id="1.20.1070.10:FF:000523">
    <property type="entry name" value="5-hydroxytryptamine receptor 2B"/>
    <property type="match status" value="1"/>
</dbReference>
<keyword evidence="5 12" id="KW-1133">Transmembrane helix</keyword>
<feature type="transmembrane region" description="Helical" evidence="12">
    <location>
        <begin position="183"/>
        <end position="204"/>
    </location>
</feature>
<feature type="transmembrane region" description="Helical" evidence="12">
    <location>
        <begin position="92"/>
        <end position="114"/>
    </location>
</feature>
<dbReference type="InterPro" id="IPR000276">
    <property type="entry name" value="GPCR_Rhodpsn"/>
</dbReference>
<dbReference type="SUPFAM" id="SSF81321">
    <property type="entry name" value="Family A G protein-coupled receptor-like"/>
    <property type="match status" value="1"/>
</dbReference>
<evidence type="ECO:0000256" key="5">
    <source>
        <dbReference type="ARBA" id="ARBA00022989"/>
    </source>
</evidence>
<evidence type="ECO:0000256" key="1">
    <source>
        <dbReference type="ARBA" id="ARBA00004651"/>
    </source>
</evidence>
<evidence type="ECO:0000256" key="3">
    <source>
        <dbReference type="ARBA" id="ARBA00022610"/>
    </source>
</evidence>
<dbReference type="Gene3D" id="1.20.1070.10">
    <property type="entry name" value="Rhodopsin 7-helix transmembrane proteins"/>
    <property type="match status" value="1"/>
</dbReference>
<evidence type="ECO:0000256" key="8">
    <source>
        <dbReference type="ARBA" id="ARBA00023157"/>
    </source>
</evidence>
<evidence type="ECO:0000259" key="13">
    <source>
        <dbReference type="PROSITE" id="PS50262"/>
    </source>
</evidence>
<organism evidence="14 15">
    <name type="scientific">Eptatretus burgeri</name>
    <name type="common">Inshore hagfish</name>
    <dbReference type="NCBI Taxonomy" id="7764"/>
    <lineage>
        <taxon>Eukaryota</taxon>
        <taxon>Metazoa</taxon>
        <taxon>Chordata</taxon>
        <taxon>Craniata</taxon>
        <taxon>Vertebrata</taxon>
        <taxon>Cyclostomata</taxon>
        <taxon>Myxini</taxon>
        <taxon>Myxiniformes</taxon>
        <taxon>Myxinidae</taxon>
        <taxon>Eptatretinae</taxon>
        <taxon>Eptatretus</taxon>
    </lineage>
</organism>
<comment type="subcellular location">
    <subcellularLocation>
        <location evidence="1">Cell membrane</location>
        <topology evidence="1">Multi-pass membrane protein</topology>
    </subcellularLocation>
</comment>
<dbReference type="SMART" id="SM01381">
    <property type="entry name" value="7TM_GPCR_Srsx"/>
    <property type="match status" value="1"/>
</dbReference>
<dbReference type="Ensembl" id="ENSEBUT00000022123.1">
    <property type="protein sequence ID" value="ENSEBUP00000021547.1"/>
    <property type="gene ID" value="ENSEBUG00000013300.1"/>
</dbReference>
<dbReference type="GO" id="GO:0043410">
    <property type="term" value="P:positive regulation of MAPK cascade"/>
    <property type="evidence" value="ECO:0007669"/>
    <property type="project" value="TreeGrafter"/>
</dbReference>
<evidence type="ECO:0000256" key="2">
    <source>
        <dbReference type="ARBA" id="ARBA00022475"/>
    </source>
</evidence>
<evidence type="ECO:0000256" key="6">
    <source>
        <dbReference type="ARBA" id="ARBA00023040"/>
    </source>
</evidence>
<feature type="domain" description="G-protein coupled receptors family 1 profile" evidence="13">
    <location>
        <begin position="34"/>
        <end position="314"/>
    </location>
</feature>
<dbReference type="GeneTree" id="ENSGT00940000158663"/>
<evidence type="ECO:0000256" key="11">
    <source>
        <dbReference type="RuleBase" id="RU000688"/>
    </source>
</evidence>
<dbReference type="GO" id="GO:0004930">
    <property type="term" value="F:G protein-coupled receptor activity"/>
    <property type="evidence" value="ECO:0007669"/>
    <property type="project" value="UniProtKB-KW"/>
</dbReference>
<feature type="transmembrane region" description="Helical" evidence="12">
    <location>
        <begin position="135"/>
        <end position="156"/>
    </location>
</feature>
<dbReference type="Pfam" id="PF00001">
    <property type="entry name" value="7tm_1"/>
    <property type="match status" value="1"/>
</dbReference>
<dbReference type="InterPro" id="IPR017452">
    <property type="entry name" value="GPCR_Rhodpsn_7TM"/>
</dbReference>
<dbReference type="Proteomes" id="UP000694388">
    <property type="component" value="Unplaced"/>
</dbReference>
<keyword evidence="3" id="KW-0085">Behavior</keyword>
<feature type="transmembrane region" description="Helical" evidence="12">
    <location>
        <begin position="15"/>
        <end position="39"/>
    </location>
</feature>
<evidence type="ECO:0000313" key="15">
    <source>
        <dbReference type="Proteomes" id="UP000694388"/>
    </source>
</evidence>
<keyword evidence="9 11" id="KW-0675">Receptor</keyword>